<dbReference type="GO" id="GO:0102971">
    <property type="term" value="F:phosphinothricin N-acetyltransferase activity"/>
    <property type="evidence" value="ECO:0007669"/>
    <property type="project" value="UniProtKB-EC"/>
</dbReference>
<dbReference type="AlphaFoldDB" id="A0A1J5S198"/>
<reference evidence="3" key="1">
    <citation type="submission" date="2016-10" db="EMBL/GenBank/DDBJ databases">
        <title>Sequence of Gallionella enrichment culture.</title>
        <authorList>
            <person name="Poehlein A."/>
            <person name="Muehling M."/>
            <person name="Daniel R."/>
        </authorList>
    </citation>
    <scope>NUCLEOTIDE SEQUENCE</scope>
</reference>
<organism evidence="3">
    <name type="scientific">mine drainage metagenome</name>
    <dbReference type="NCBI Taxonomy" id="410659"/>
    <lineage>
        <taxon>unclassified sequences</taxon>
        <taxon>metagenomes</taxon>
        <taxon>ecological metagenomes</taxon>
    </lineage>
</organism>
<dbReference type="Gene3D" id="3.40.630.30">
    <property type="match status" value="1"/>
</dbReference>
<name>A0A1J5S198_9ZZZZ</name>
<feature type="region of interest" description="Disordered" evidence="1">
    <location>
        <begin position="198"/>
        <end position="232"/>
    </location>
</feature>
<dbReference type="PROSITE" id="PS51186">
    <property type="entry name" value="GNAT"/>
    <property type="match status" value="1"/>
</dbReference>
<dbReference type="InterPro" id="IPR000182">
    <property type="entry name" value="GNAT_dom"/>
</dbReference>
<dbReference type="EMBL" id="MLJW01000078">
    <property type="protein sequence ID" value="OIR01991.1"/>
    <property type="molecule type" value="Genomic_DNA"/>
</dbReference>
<dbReference type="PANTHER" id="PTHR43072">
    <property type="entry name" value="N-ACETYLTRANSFERASE"/>
    <property type="match status" value="1"/>
</dbReference>
<evidence type="ECO:0000259" key="2">
    <source>
        <dbReference type="PROSITE" id="PS51186"/>
    </source>
</evidence>
<keyword evidence="3" id="KW-0808">Transferase</keyword>
<protein>
    <submittedName>
        <fullName evidence="3">Phosphinothricin N-acetyltransferase</fullName>
        <ecNumber evidence="3">2.3.1.183</ecNumber>
    </submittedName>
</protein>
<comment type="caution">
    <text evidence="3">The sequence shown here is derived from an EMBL/GenBank/DDBJ whole genome shotgun (WGS) entry which is preliminary data.</text>
</comment>
<dbReference type="CDD" id="cd04301">
    <property type="entry name" value="NAT_SF"/>
    <property type="match status" value="1"/>
</dbReference>
<feature type="compositionally biased region" description="Pro residues" evidence="1">
    <location>
        <begin position="205"/>
        <end position="223"/>
    </location>
</feature>
<dbReference type="Pfam" id="PF00583">
    <property type="entry name" value="Acetyltransf_1"/>
    <property type="match status" value="1"/>
</dbReference>
<feature type="domain" description="N-acetyltransferase" evidence="2">
    <location>
        <begin position="36"/>
        <end position="201"/>
    </location>
</feature>
<evidence type="ECO:0000313" key="3">
    <source>
        <dbReference type="EMBL" id="OIR01991.1"/>
    </source>
</evidence>
<evidence type="ECO:0000256" key="1">
    <source>
        <dbReference type="SAM" id="MobiDB-lite"/>
    </source>
</evidence>
<sequence>MRMSYRPTIEVTGWPVGSHIAVPAFSLYPSAMTATVLIRPSTDDDVPAMLDIYRSHVHRGVDDLLGPEEEPFEIEDLKKRRKNMKKRRLPHLVAETGGQVVGYAYAVPFRKRPAYRYTVKHSIYMHGGFLHAGIGRLLLPALIEACAAAGYLQMIGYIDATNAPSLRLHEACGFVRVGLLPSVGFKYGRWTDSVMMQRPLGPGDSAPPRPWEGAAPSPPPEAPPLTVTPDRA</sequence>
<proteinExistence type="predicted"/>
<dbReference type="PANTHER" id="PTHR43072:SF8">
    <property type="entry name" value="ACYLTRANSFERASE FABY-RELATED"/>
    <property type="match status" value="1"/>
</dbReference>
<dbReference type="InterPro" id="IPR016181">
    <property type="entry name" value="Acyl_CoA_acyltransferase"/>
</dbReference>
<dbReference type="SUPFAM" id="SSF55729">
    <property type="entry name" value="Acyl-CoA N-acyltransferases (Nat)"/>
    <property type="match status" value="1"/>
</dbReference>
<accession>A0A1J5S198</accession>
<gene>
    <name evidence="3" type="primary">pat_1</name>
    <name evidence="3" type="ORF">GALL_158490</name>
</gene>
<dbReference type="EC" id="2.3.1.183" evidence="3"/>
<keyword evidence="3" id="KW-0012">Acyltransferase</keyword>